<evidence type="ECO:0000313" key="1">
    <source>
        <dbReference type="EMBL" id="TXE14386.1"/>
    </source>
</evidence>
<proteinExistence type="predicted"/>
<name>A0A5C7AZV1_9BACT</name>
<dbReference type="AlphaFoldDB" id="A0A5C7AZV1"/>
<organism evidence="1 2">
    <name type="scientific">Algoriphagus aquimarinus</name>
    <dbReference type="NCBI Taxonomy" id="237018"/>
    <lineage>
        <taxon>Bacteria</taxon>
        <taxon>Pseudomonadati</taxon>
        <taxon>Bacteroidota</taxon>
        <taxon>Cytophagia</taxon>
        <taxon>Cytophagales</taxon>
        <taxon>Cyclobacteriaceae</taxon>
        <taxon>Algoriphagus</taxon>
    </lineage>
</organism>
<protein>
    <submittedName>
        <fullName evidence="1">Uncharacterized protein</fullName>
    </submittedName>
</protein>
<dbReference type="EMBL" id="VORW01000001">
    <property type="protein sequence ID" value="TXE14386.1"/>
    <property type="molecule type" value="Genomic_DNA"/>
</dbReference>
<dbReference type="OrthoDB" id="950503at2"/>
<dbReference type="RefSeq" id="WP_146914589.1">
    <property type="nucleotide sequence ID" value="NZ_VORW01000001.1"/>
</dbReference>
<accession>A0A5C7AZV1</accession>
<sequence>MKKILSIFLFVCFAIYHFGYYAFYFSYDQHLESKWEEKIYGENSVKVQETLIEIPLSAPYMANQEQFQPTNTSFKKDGQYFRAIKQRYQNDTLQIVVVPDTDRKMLDNTVKKWISSLVDDEFPDGEDSKTSVKLFIKDYLLPDTFSFKSDFSISIDQKPVLDFLAYSNRYEGIDSPPPQFS</sequence>
<evidence type="ECO:0000313" key="2">
    <source>
        <dbReference type="Proteomes" id="UP000321935"/>
    </source>
</evidence>
<comment type="caution">
    <text evidence="1">The sequence shown here is derived from an EMBL/GenBank/DDBJ whole genome shotgun (WGS) entry which is preliminary data.</text>
</comment>
<reference evidence="1 2" key="1">
    <citation type="submission" date="2019-08" db="EMBL/GenBank/DDBJ databases">
        <title>Genomes sequence of Algoriphagus aquimarinus ACAM450.</title>
        <authorList>
            <person name="Bowman J.P."/>
        </authorList>
    </citation>
    <scope>NUCLEOTIDE SEQUENCE [LARGE SCALE GENOMIC DNA]</scope>
    <source>
        <strain evidence="1 2">ACAM 450</strain>
    </source>
</reference>
<gene>
    <name evidence="1" type="ORF">ESV85_02125</name>
</gene>
<dbReference type="Proteomes" id="UP000321935">
    <property type="component" value="Unassembled WGS sequence"/>
</dbReference>